<evidence type="ECO:0000256" key="1">
    <source>
        <dbReference type="SAM" id="Coils"/>
    </source>
</evidence>
<keyword evidence="4" id="KW-1185">Reference proteome</keyword>
<accession>A0AAV6RQ58</accession>
<evidence type="ECO:0000313" key="4">
    <source>
        <dbReference type="Proteomes" id="UP000693946"/>
    </source>
</evidence>
<dbReference type="EMBL" id="JAGKHQ010000010">
    <property type="protein sequence ID" value="KAG7507637.1"/>
    <property type="molecule type" value="Genomic_DNA"/>
</dbReference>
<feature type="coiled-coil region" evidence="1">
    <location>
        <begin position="61"/>
        <end position="109"/>
    </location>
</feature>
<keyword evidence="1" id="KW-0175">Coiled coil</keyword>
<feature type="compositionally biased region" description="Basic and acidic residues" evidence="2">
    <location>
        <begin position="1"/>
        <end position="10"/>
    </location>
</feature>
<evidence type="ECO:0000256" key="2">
    <source>
        <dbReference type="SAM" id="MobiDB-lite"/>
    </source>
</evidence>
<proteinExistence type="predicted"/>
<evidence type="ECO:0000313" key="3">
    <source>
        <dbReference type="EMBL" id="KAG7507637.1"/>
    </source>
</evidence>
<name>A0AAV6RQ58_SOLSE</name>
<comment type="caution">
    <text evidence="3">The sequence shown here is derived from an EMBL/GenBank/DDBJ whole genome shotgun (WGS) entry which is preliminary data.</text>
</comment>
<dbReference type="AlphaFoldDB" id="A0AAV6RQ58"/>
<protein>
    <submittedName>
        <fullName evidence="3">Uncharacterized protein</fullName>
    </submittedName>
</protein>
<reference evidence="3 4" key="1">
    <citation type="journal article" date="2021" name="Sci. Rep.">
        <title>Chromosome anchoring in Senegalese sole (Solea senegalensis) reveals sex-associated markers and genome rearrangements in flatfish.</title>
        <authorList>
            <person name="Guerrero-Cozar I."/>
            <person name="Gomez-Garrido J."/>
            <person name="Berbel C."/>
            <person name="Martinez-Blanch J.F."/>
            <person name="Alioto T."/>
            <person name="Claros M.G."/>
            <person name="Gagnaire P.A."/>
            <person name="Manchado M."/>
        </authorList>
    </citation>
    <scope>NUCLEOTIDE SEQUENCE [LARGE SCALE GENOMIC DNA]</scope>
    <source>
        <strain evidence="3">Sse05_10M</strain>
    </source>
</reference>
<sequence length="142" mass="15573">MADHGTEKQPTDSSNSEAIASSNRIEASGEHIDAVLPGEMPTATDIMSAINQLSQNVDKSFDTLQISLADLKQTMADVEERLTSNKSGLNEHESQIKALEDRCTSHALTFDPPLVPLVLLLCCCFSPVHTMKKVFKTVDSRW</sequence>
<gene>
    <name evidence="3" type="ORF">JOB18_040335</name>
</gene>
<organism evidence="3 4">
    <name type="scientific">Solea senegalensis</name>
    <name type="common">Senegalese sole</name>
    <dbReference type="NCBI Taxonomy" id="28829"/>
    <lineage>
        <taxon>Eukaryota</taxon>
        <taxon>Metazoa</taxon>
        <taxon>Chordata</taxon>
        <taxon>Craniata</taxon>
        <taxon>Vertebrata</taxon>
        <taxon>Euteleostomi</taxon>
        <taxon>Actinopterygii</taxon>
        <taxon>Neopterygii</taxon>
        <taxon>Teleostei</taxon>
        <taxon>Neoteleostei</taxon>
        <taxon>Acanthomorphata</taxon>
        <taxon>Carangaria</taxon>
        <taxon>Pleuronectiformes</taxon>
        <taxon>Pleuronectoidei</taxon>
        <taxon>Soleidae</taxon>
        <taxon>Solea</taxon>
    </lineage>
</organism>
<feature type="region of interest" description="Disordered" evidence="2">
    <location>
        <begin position="1"/>
        <end position="21"/>
    </location>
</feature>
<feature type="compositionally biased region" description="Polar residues" evidence="2">
    <location>
        <begin position="11"/>
        <end position="21"/>
    </location>
</feature>
<dbReference type="Proteomes" id="UP000693946">
    <property type="component" value="Linkage Group LG18"/>
</dbReference>